<keyword evidence="3" id="KW-1185">Reference proteome</keyword>
<proteinExistence type="predicted"/>
<gene>
    <name evidence="2" type="ORF">GCM10014713_19070</name>
</gene>
<accession>A0A918GYW8</accession>
<protein>
    <submittedName>
        <fullName evidence="2">Uncharacterized protein</fullName>
    </submittedName>
</protein>
<reference evidence="2" key="1">
    <citation type="journal article" date="2014" name="Int. J. Syst. Evol. Microbiol.">
        <title>Complete genome sequence of Corynebacterium casei LMG S-19264T (=DSM 44701T), isolated from a smear-ripened cheese.</title>
        <authorList>
            <consortium name="US DOE Joint Genome Institute (JGI-PGF)"/>
            <person name="Walter F."/>
            <person name="Albersmeier A."/>
            <person name="Kalinowski J."/>
            <person name="Ruckert C."/>
        </authorList>
    </citation>
    <scope>NUCLEOTIDE SEQUENCE</scope>
    <source>
        <strain evidence="2">JCM 3172</strain>
    </source>
</reference>
<dbReference type="AlphaFoldDB" id="A0A918GYW8"/>
<feature type="region of interest" description="Disordered" evidence="1">
    <location>
        <begin position="79"/>
        <end position="112"/>
    </location>
</feature>
<sequence>MAELAWITLGKHPQLGLTAATLHDDFGSANRLLLDAGFSTGHPDFAYALGDSRPDEVRATLQQLYSTVASHYVAIDDASLDGPMHTSPAPPRGSEPAHPPPPSPRQPGSRAADLTRFAEELSGRLPGSWTATVHEHAAEGGQLPLSERVWDCGHVSWALSEFTPHRSAVLTGDSGIELLVTDRPLRKHEFLIAAFEPRGSVFDTTTKTPNGIVVSNDPMRAASRVTTRLLPRYHEAVRETRLSQVAKSVAAGQRVLAEWDAVSDSLCDADHWPLDERYGLRQQVRDAEMWAQFAPFLEHGPTLVAHAEEELPLLDPAERAAGRWAYRLRALREALDGGARVQAEFQVVAEALLPDHPRSKAVFADAVAVRNAEGWHYSLTWMDNAGVLVDIARADKAPPAPPTRPLRAQQVRSPRAEAALSWSPHAARQITAAIEKNAGPPAIRFFNSSRPPRSR</sequence>
<dbReference type="Proteomes" id="UP000619486">
    <property type="component" value="Unassembled WGS sequence"/>
</dbReference>
<feature type="compositionally biased region" description="Pro residues" evidence="1">
    <location>
        <begin position="88"/>
        <end position="105"/>
    </location>
</feature>
<evidence type="ECO:0000313" key="3">
    <source>
        <dbReference type="Proteomes" id="UP000619486"/>
    </source>
</evidence>
<evidence type="ECO:0000256" key="1">
    <source>
        <dbReference type="SAM" id="MobiDB-lite"/>
    </source>
</evidence>
<comment type="caution">
    <text evidence="2">The sequence shown here is derived from an EMBL/GenBank/DDBJ whole genome shotgun (WGS) entry which is preliminary data.</text>
</comment>
<name>A0A918GYW8_9ACTN</name>
<organism evidence="2 3">
    <name type="scientific">Streptomyces purpureus</name>
    <dbReference type="NCBI Taxonomy" id="1951"/>
    <lineage>
        <taxon>Bacteria</taxon>
        <taxon>Bacillati</taxon>
        <taxon>Actinomycetota</taxon>
        <taxon>Actinomycetes</taxon>
        <taxon>Kitasatosporales</taxon>
        <taxon>Streptomycetaceae</taxon>
        <taxon>Streptomyces</taxon>
    </lineage>
</organism>
<dbReference type="EMBL" id="BMQQ01000005">
    <property type="protein sequence ID" value="GGT26182.1"/>
    <property type="molecule type" value="Genomic_DNA"/>
</dbReference>
<dbReference type="RefSeq" id="WP_189200974.1">
    <property type="nucleotide sequence ID" value="NZ_BMQQ01000005.1"/>
</dbReference>
<evidence type="ECO:0000313" key="2">
    <source>
        <dbReference type="EMBL" id="GGT26182.1"/>
    </source>
</evidence>
<reference evidence="2" key="2">
    <citation type="submission" date="2020-09" db="EMBL/GenBank/DDBJ databases">
        <authorList>
            <person name="Sun Q."/>
            <person name="Ohkuma M."/>
        </authorList>
    </citation>
    <scope>NUCLEOTIDE SEQUENCE</scope>
    <source>
        <strain evidence="2">JCM 3172</strain>
    </source>
</reference>
<feature type="region of interest" description="Disordered" evidence="1">
    <location>
        <begin position="396"/>
        <end position="420"/>
    </location>
</feature>